<dbReference type="InterPro" id="IPR040454">
    <property type="entry name" value="TF_IIIC_Tfc1/Sfc1"/>
</dbReference>
<dbReference type="Proteomes" id="UP001515500">
    <property type="component" value="Chromosome 3"/>
</dbReference>
<feature type="domain" description="Transcription factor IIIC subunit 5 HTH" evidence="2">
    <location>
        <begin position="45"/>
        <end position="195"/>
    </location>
</feature>
<gene>
    <name evidence="4" type="primary">LOC120282111</name>
</gene>
<protein>
    <submittedName>
        <fullName evidence="4">Uncharacterized protein LOC120282111</fullName>
    </submittedName>
</protein>
<dbReference type="InterPro" id="IPR019136">
    <property type="entry name" value="TF_IIIC_su-5_HTH"/>
</dbReference>
<dbReference type="GO" id="GO:0001002">
    <property type="term" value="F:RNA polymerase III type 1 promoter sequence-specific DNA binding"/>
    <property type="evidence" value="ECO:0007669"/>
    <property type="project" value="TreeGrafter"/>
</dbReference>
<sequence length="449" mass="52216">MVDYQHVVAVHAAEARKRKRPLNSDERLDFEKSGVLDSDVGDVIMMVPPLFSVKDIPEKIVLNPSTNLFSKSMQRGVVEHRWEMDIEPCLAIDFNIENIPVKFDWEESIARGTTEWEWQMAVSKLFDERPIWPRWSLYERLHDDGLQVTENHLKRLLFRTGYYFSTGPFGKFWMKKGYDPRKDPESRIYQRVDFRMPPSLRDNANADSQPEQSCKDKNRFQVFPCKNFISLQLFELEDDFIQEQIRKPSLQTTCSRGTGWFSGPMNRLLGLRVKIRFLSICCKNEAADLLRSANELFDRTKKQEALSRIRKPEKELHDANRDSCDSAGVPSPESNDFGYENEDQEEPNNCDIEEDDDDEEEEEGYDSLPIVAEDDHFSLDANSYQVGEGISEDFLQELLRGFPLSNGFNDQQPSNNIDRADLSDDEYQIYEQESDDNDNFFDDDNNGLN</sequence>
<evidence type="ECO:0000256" key="1">
    <source>
        <dbReference type="SAM" id="MobiDB-lite"/>
    </source>
</evidence>
<dbReference type="GeneID" id="120282111"/>
<evidence type="ECO:0000313" key="3">
    <source>
        <dbReference type="Proteomes" id="UP001515500"/>
    </source>
</evidence>
<dbReference type="GO" id="GO:0006384">
    <property type="term" value="P:transcription initiation at RNA polymerase III promoter"/>
    <property type="evidence" value="ECO:0007669"/>
    <property type="project" value="InterPro"/>
</dbReference>
<dbReference type="GO" id="GO:0001003">
    <property type="term" value="F:RNA polymerase III type 2 promoter sequence-specific DNA binding"/>
    <property type="evidence" value="ECO:0007669"/>
    <property type="project" value="TreeGrafter"/>
</dbReference>
<feature type="compositionally biased region" description="Acidic residues" evidence="1">
    <location>
        <begin position="339"/>
        <end position="365"/>
    </location>
</feature>
<dbReference type="PANTHER" id="PTHR13230">
    <property type="entry name" value="GENERAL TRANSCRIPTION FACTOR IIIC, POLYPEPTIDE 5"/>
    <property type="match status" value="1"/>
</dbReference>
<organism evidence="3 4">
    <name type="scientific">Dioscorea cayennensis subsp. rotundata</name>
    <name type="common">White Guinea yam</name>
    <name type="synonym">Dioscorea rotundata</name>
    <dbReference type="NCBI Taxonomy" id="55577"/>
    <lineage>
        <taxon>Eukaryota</taxon>
        <taxon>Viridiplantae</taxon>
        <taxon>Streptophyta</taxon>
        <taxon>Embryophyta</taxon>
        <taxon>Tracheophyta</taxon>
        <taxon>Spermatophyta</taxon>
        <taxon>Magnoliopsida</taxon>
        <taxon>Liliopsida</taxon>
        <taxon>Dioscoreales</taxon>
        <taxon>Dioscoreaceae</taxon>
        <taxon>Dioscorea</taxon>
    </lineage>
</organism>
<dbReference type="GO" id="GO:0000127">
    <property type="term" value="C:transcription factor TFIIIC complex"/>
    <property type="evidence" value="ECO:0007669"/>
    <property type="project" value="InterPro"/>
</dbReference>
<feature type="compositionally biased region" description="Basic and acidic residues" evidence="1">
    <location>
        <begin position="311"/>
        <end position="324"/>
    </location>
</feature>
<evidence type="ECO:0000259" key="2">
    <source>
        <dbReference type="Pfam" id="PF09734"/>
    </source>
</evidence>
<dbReference type="RefSeq" id="XP_039144796.1">
    <property type="nucleotide sequence ID" value="XM_039288862.1"/>
</dbReference>
<reference evidence="4" key="1">
    <citation type="submission" date="2025-08" db="UniProtKB">
        <authorList>
            <consortium name="RefSeq"/>
        </authorList>
    </citation>
    <scope>IDENTIFICATION</scope>
</reference>
<keyword evidence="3" id="KW-1185">Reference proteome</keyword>
<evidence type="ECO:0000313" key="4">
    <source>
        <dbReference type="RefSeq" id="XP_039144796.1"/>
    </source>
</evidence>
<dbReference type="AlphaFoldDB" id="A0AB40D107"/>
<name>A0AB40D107_DIOCR</name>
<feature type="region of interest" description="Disordered" evidence="1">
    <location>
        <begin position="311"/>
        <end position="365"/>
    </location>
</feature>
<dbReference type="PANTHER" id="PTHR13230:SF5">
    <property type="entry name" value="GENERAL TRANSCRIPTION FACTOR 3C POLYPEPTIDE 5"/>
    <property type="match status" value="1"/>
</dbReference>
<dbReference type="Pfam" id="PF09734">
    <property type="entry name" value="Tau95"/>
    <property type="match status" value="1"/>
</dbReference>
<proteinExistence type="predicted"/>
<accession>A0AB40D107</accession>